<evidence type="ECO:0000256" key="2">
    <source>
        <dbReference type="ARBA" id="ARBA00008072"/>
    </source>
</evidence>
<evidence type="ECO:0000256" key="3">
    <source>
        <dbReference type="ARBA" id="ARBA00022723"/>
    </source>
</evidence>
<proteinExistence type="inferred from homology"/>
<feature type="domain" description="Alcohol dehydrogenase-like N-terminal" evidence="7">
    <location>
        <begin position="26"/>
        <end position="136"/>
    </location>
</feature>
<evidence type="ECO:0000259" key="7">
    <source>
        <dbReference type="Pfam" id="PF08240"/>
    </source>
</evidence>
<dbReference type="Gene3D" id="3.40.50.720">
    <property type="entry name" value="NAD(P)-binding Rossmann-like Domain"/>
    <property type="match status" value="1"/>
</dbReference>
<evidence type="ECO:0000259" key="6">
    <source>
        <dbReference type="Pfam" id="PF00107"/>
    </source>
</evidence>
<sequence>MKAAICKEIGKPVVIEEIPIPIPKGRELLVRVQAVSLCHSDVSIVDGIVPNLPLPLIIGHEAISVVESLGPNAASFGFKVGDRVGAPLWHGMCLECIDCREQAPEFCPKRKMKGVTTSGYFAEYALVDPASAVHVPNIDLPLPGHLAPIFCAGITVWDALRRARLEPNDTVAIVGVGGLGTLAAQYAKGMGAKVIALDVHDEQLQDLECNGHADEIINTALAGPENTPARLSELNKGRLADVVVVTSGAVPAYNTGLSIVRAEGRLLAVGIPKEEWPVNITTLTMRSIKYDDPRLLSPHSFFIGVANLTPV</sequence>
<dbReference type="EMBL" id="JAPQKT010000002">
    <property type="protein sequence ID" value="KAJ5241532.1"/>
    <property type="molecule type" value="Genomic_DNA"/>
</dbReference>
<evidence type="ECO:0000313" key="9">
    <source>
        <dbReference type="Proteomes" id="UP001147733"/>
    </source>
</evidence>
<reference evidence="8" key="2">
    <citation type="journal article" date="2023" name="IMA Fungus">
        <title>Comparative genomic study of the Penicillium genus elucidates a diverse pangenome and 15 lateral gene transfer events.</title>
        <authorList>
            <person name="Petersen C."/>
            <person name="Sorensen T."/>
            <person name="Nielsen M.R."/>
            <person name="Sondergaard T.E."/>
            <person name="Sorensen J.L."/>
            <person name="Fitzpatrick D.A."/>
            <person name="Frisvad J.C."/>
            <person name="Nielsen K.L."/>
        </authorList>
    </citation>
    <scope>NUCLEOTIDE SEQUENCE</scope>
    <source>
        <strain evidence="8">IBT 23319</strain>
    </source>
</reference>
<evidence type="ECO:0000256" key="5">
    <source>
        <dbReference type="ARBA" id="ARBA00023002"/>
    </source>
</evidence>
<name>A0A9W9PBU5_PENCI</name>
<gene>
    <name evidence="8" type="ORF">N7469_003123</name>
</gene>
<feature type="domain" description="Alcohol dehydrogenase-like C-terminal" evidence="6">
    <location>
        <begin position="178"/>
        <end position="290"/>
    </location>
</feature>
<dbReference type="InterPro" id="IPR011032">
    <property type="entry name" value="GroES-like_sf"/>
</dbReference>
<dbReference type="Pfam" id="PF08240">
    <property type="entry name" value="ADH_N"/>
    <property type="match status" value="1"/>
</dbReference>
<dbReference type="GO" id="GO:0005737">
    <property type="term" value="C:cytoplasm"/>
    <property type="evidence" value="ECO:0007669"/>
    <property type="project" value="TreeGrafter"/>
</dbReference>
<dbReference type="InterPro" id="IPR036291">
    <property type="entry name" value="NAD(P)-bd_dom_sf"/>
</dbReference>
<keyword evidence="9" id="KW-1185">Reference proteome</keyword>
<accession>A0A9W9PBU5</accession>
<dbReference type="InterPro" id="IPR013154">
    <property type="entry name" value="ADH-like_N"/>
</dbReference>
<dbReference type="RefSeq" id="XP_056504537.1">
    <property type="nucleotide sequence ID" value="XM_056642043.1"/>
</dbReference>
<comment type="caution">
    <text evidence="8">The sequence shown here is derived from an EMBL/GenBank/DDBJ whole genome shotgun (WGS) entry which is preliminary data.</text>
</comment>
<dbReference type="Gene3D" id="3.90.180.10">
    <property type="entry name" value="Medium-chain alcohol dehydrogenases, catalytic domain"/>
    <property type="match status" value="1"/>
</dbReference>
<reference evidence="8" key="1">
    <citation type="submission" date="2022-11" db="EMBL/GenBank/DDBJ databases">
        <authorList>
            <person name="Petersen C."/>
        </authorList>
    </citation>
    <scope>NUCLEOTIDE SEQUENCE</scope>
    <source>
        <strain evidence="8">IBT 23319</strain>
    </source>
</reference>
<evidence type="ECO:0000256" key="1">
    <source>
        <dbReference type="ARBA" id="ARBA00001947"/>
    </source>
</evidence>
<organism evidence="8 9">
    <name type="scientific">Penicillium citrinum</name>
    <dbReference type="NCBI Taxonomy" id="5077"/>
    <lineage>
        <taxon>Eukaryota</taxon>
        <taxon>Fungi</taxon>
        <taxon>Dikarya</taxon>
        <taxon>Ascomycota</taxon>
        <taxon>Pezizomycotina</taxon>
        <taxon>Eurotiomycetes</taxon>
        <taxon>Eurotiomycetidae</taxon>
        <taxon>Eurotiales</taxon>
        <taxon>Aspergillaceae</taxon>
        <taxon>Penicillium</taxon>
    </lineage>
</organism>
<dbReference type="InterPro" id="IPR013149">
    <property type="entry name" value="ADH-like_C"/>
</dbReference>
<dbReference type="SUPFAM" id="SSF51735">
    <property type="entry name" value="NAD(P)-binding Rossmann-fold domains"/>
    <property type="match status" value="1"/>
</dbReference>
<evidence type="ECO:0000256" key="4">
    <source>
        <dbReference type="ARBA" id="ARBA00022833"/>
    </source>
</evidence>
<evidence type="ECO:0008006" key="10">
    <source>
        <dbReference type="Google" id="ProtNLM"/>
    </source>
</evidence>
<dbReference type="GeneID" id="81381210"/>
<comment type="cofactor">
    <cofactor evidence="1">
        <name>Zn(2+)</name>
        <dbReference type="ChEBI" id="CHEBI:29105"/>
    </cofactor>
</comment>
<dbReference type="Pfam" id="PF00107">
    <property type="entry name" value="ADH_zinc_N"/>
    <property type="match status" value="1"/>
</dbReference>
<dbReference type="SUPFAM" id="SSF50129">
    <property type="entry name" value="GroES-like"/>
    <property type="match status" value="1"/>
</dbReference>
<protein>
    <recommendedName>
        <fullName evidence="10">Alcohol dehydrogenase</fullName>
    </recommendedName>
</protein>
<comment type="similarity">
    <text evidence="2">Belongs to the zinc-containing alcohol dehydrogenase family.</text>
</comment>
<keyword evidence="3" id="KW-0479">Metal-binding</keyword>
<dbReference type="PANTHER" id="PTHR42940:SF8">
    <property type="entry name" value="VACUOLAR PROTEIN SORTING-ASSOCIATED PROTEIN 11"/>
    <property type="match status" value="1"/>
</dbReference>
<keyword evidence="5" id="KW-0560">Oxidoreductase</keyword>
<dbReference type="GO" id="GO:0046872">
    <property type="term" value="F:metal ion binding"/>
    <property type="evidence" value="ECO:0007669"/>
    <property type="project" value="UniProtKB-KW"/>
</dbReference>
<dbReference type="AlphaFoldDB" id="A0A9W9PBU5"/>
<dbReference type="OrthoDB" id="1560166at2759"/>
<evidence type="ECO:0000313" key="8">
    <source>
        <dbReference type="EMBL" id="KAJ5241532.1"/>
    </source>
</evidence>
<dbReference type="Proteomes" id="UP001147733">
    <property type="component" value="Unassembled WGS sequence"/>
</dbReference>
<dbReference type="GO" id="GO:0004022">
    <property type="term" value="F:alcohol dehydrogenase (NAD+) activity"/>
    <property type="evidence" value="ECO:0007669"/>
    <property type="project" value="TreeGrafter"/>
</dbReference>
<keyword evidence="4" id="KW-0862">Zinc</keyword>
<dbReference type="PANTHER" id="PTHR42940">
    <property type="entry name" value="ALCOHOL DEHYDROGENASE 1-RELATED"/>
    <property type="match status" value="1"/>
</dbReference>